<feature type="region of interest" description="Disordered" evidence="1">
    <location>
        <begin position="181"/>
        <end position="274"/>
    </location>
</feature>
<reference evidence="2" key="1">
    <citation type="journal article" date="2020" name="Nat. Commun.">
        <title>Large-scale genome sequencing of mycorrhizal fungi provides insights into the early evolution of symbiotic traits.</title>
        <authorList>
            <person name="Miyauchi S."/>
            <person name="Kiss E."/>
            <person name="Kuo A."/>
            <person name="Drula E."/>
            <person name="Kohler A."/>
            <person name="Sanchez-Garcia M."/>
            <person name="Morin E."/>
            <person name="Andreopoulos B."/>
            <person name="Barry K.W."/>
            <person name="Bonito G."/>
            <person name="Buee M."/>
            <person name="Carver A."/>
            <person name="Chen C."/>
            <person name="Cichocki N."/>
            <person name="Clum A."/>
            <person name="Culley D."/>
            <person name="Crous P.W."/>
            <person name="Fauchery L."/>
            <person name="Girlanda M."/>
            <person name="Hayes R.D."/>
            <person name="Keri Z."/>
            <person name="LaButti K."/>
            <person name="Lipzen A."/>
            <person name="Lombard V."/>
            <person name="Magnuson J."/>
            <person name="Maillard F."/>
            <person name="Murat C."/>
            <person name="Nolan M."/>
            <person name="Ohm R.A."/>
            <person name="Pangilinan J."/>
            <person name="Pereira M.F."/>
            <person name="Perotto S."/>
            <person name="Peter M."/>
            <person name="Pfister S."/>
            <person name="Riley R."/>
            <person name="Sitrit Y."/>
            <person name="Stielow J.B."/>
            <person name="Szollosi G."/>
            <person name="Zifcakova L."/>
            <person name="Stursova M."/>
            <person name="Spatafora J.W."/>
            <person name="Tedersoo L."/>
            <person name="Vaario L.M."/>
            <person name="Yamada A."/>
            <person name="Yan M."/>
            <person name="Wang P."/>
            <person name="Xu J."/>
            <person name="Bruns T."/>
            <person name="Baldrian P."/>
            <person name="Vilgalys R."/>
            <person name="Dunand C."/>
            <person name="Henrissat B."/>
            <person name="Grigoriev I.V."/>
            <person name="Hibbett D."/>
            <person name="Nagy L.G."/>
            <person name="Martin F.M."/>
        </authorList>
    </citation>
    <scope>NUCLEOTIDE SEQUENCE</scope>
    <source>
        <strain evidence="2">UH-Tt-Lm1</strain>
    </source>
</reference>
<gene>
    <name evidence="2" type="ORF">BJ322DRAFT_1086105</name>
</gene>
<feature type="compositionally biased region" description="Polar residues" evidence="1">
    <location>
        <begin position="181"/>
        <end position="196"/>
    </location>
</feature>
<organism evidence="2 3">
    <name type="scientific">Thelephora terrestris</name>
    <dbReference type="NCBI Taxonomy" id="56493"/>
    <lineage>
        <taxon>Eukaryota</taxon>
        <taxon>Fungi</taxon>
        <taxon>Dikarya</taxon>
        <taxon>Basidiomycota</taxon>
        <taxon>Agaricomycotina</taxon>
        <taxon>Agaricomycetes</taxon>
        <taxon>Thelephorales</taxon>
        <taxon>Thelephoraceae</taxon>
        <taxon>Thelephora</taxon>
    </lineage>
</organism>
<dbReference type="AlphaFoldDB" id="A0A9P6H5L4"/>
<dbReference type="EMBL" id="WIUZ02000018">
    <property type="protein sequence ID" value="KAF9779728.1"/>
    <property type="molecule type" value="Genomic_DNA"/>
</dbReference>
<keyword evidence="3" id="KW-1185">Reference proteome</keyword>
<dbReference type="Proteomes" id="UP000736335">
    <property type="component" value="Unassembled WGS sequence"/>
</dbReference>
<comment type="caution">
    <text evidence="2">The sequence shown here is derived from an EMBL/GenBank/DDBJ whole genome shotgun (WGS) entry which is preliminary data.</text>
</comment>
<evidence type="ECO:0000313" key="2">
    <source>
        <dbReference type="EMBL" id="KAF9779728.1"/>
    </source>
</evidence>
<sequence>MAFYHHEADFNHYPTTTPAAARLDAFSNQSLPAAYRFSGLAHDIPADRWGMAAQQGPAFGSQPGLPGGAGFGEHRSKVSFKSCLTRGCLESVDEATSYNRWSDGPSQPSYANHCWPAQSQQPYLGQAGSSDWGTFPARSTMAPGPSSVIPTPSNVPLHHWEANQSGLSASTFDWNVHPTNQSMSCPSRTGQSSTRRFQPYGTSRAREPEQWNAEAGPSTVTLPQTPYVGSPTPEPTGGFIPETTADAENDQHITEEEEAPVSDFYRSHIPHVTD</sequence>
<evidence type="ECO:0000256" key="1">
    <source>
        <dbReference type="SAM" id="MobiDB-lite"/>
    </source>
</evidence>
<dbReference type="OrthoDB" id="3325406at2759"/>
<evidence type="ECO:0000313" key="3">
    <source>
        <dbReference type="Proteomes" id="UP000736335"/>
    </source>
</evidence>
<name>A0A9P6H5L4_9AGAM</name>
<protein>
    <submittedName>
        <fullName evidence="2">Uncharacterized protein</fullName>
    </submittedName>
</protein>
<accession>A0A9P6H5L4</accession>
<reference evidence="2" key="2">
    <citation type="submission" date="2020-11" db="EMBL/GenBank/DDBJ databases">
        <authorList>
            <consortium name="DOE Joint Genome Institute"/>
            <person name="Kuo A."/>
            <person name="Miyauchi S."/>
            <person name="Kiss E."/>
            <person name="Drula E."/>
            <person name="Kohler A."/>
            <person name="Sanchez-Garcia M."/>
            <person name="Andreopoulos B."/>
            <person name="Barry K.W."/>
            <person name="Bonito G."/>
            <person name="Buee M."/>
            <person name="Carver A."/>
            <person name="Chen C."/>
            <person name="Cichocki N."/>
            <person name="Clum A."/>
            <person name="Culley D."/>
            <person name="Crous P.W."/>
            <person name="Fauchery L."/>
            <person name="Girlanda M."/>
            <person name="Hayes R."/>
            <person name="Keri Z."/>
            <person name="Labutti K."/>
            <person name="Lipzen A."/>
            <person name="Lombard V."/>
            <person name="Magnuson J."/>
            <person name="Maillard F."/>
            <person name="Morin E."/>
            <person name="Murat C."/>
            <person name="Nolan M."/>
            <person name="Ohm R."/>
            <person name="Pangilinan J."/>
            <person name="Pereira M."/>
            <person name="Perotto S."/>
            <person name="Peter M."/>
            <person name="Riley R."/>
            <person name="Sitrit Y."/>
            <person name="Stielow B."/>
            <person name="Szollosi G."/>
            <person name="Zifcakova L."/>
            <person name="Stursova M."/>
            <person name="Spatafora J.W."/>
            <person name="Tedersoo L."/>
            <person name="Vaario L.-M."/>
            <person name="Yamada A."/>
            <person name="Yan M."/>
            <person name="Wang P."/>
            <person name="Xu J."/>
            <person name="Bruns T."/>
            <person name="Baldrian P."/>
            <person name="Vilgalys R."/>
            <person name="Henrissat B."/>
            <person name="Grigoriev I.V."/>
            <person name="Hibbett D."/>
            <person name="Nagy L.G."/>
            <person name="Martin F.M."/>
        </authorList>
    </citation>
    <scope>NUCLEOTIDE SEQUENCE</scope>
    <source>
        <strain evidence="2">UH-Tt-Lm1</strain>
    </source>
</reference>
<proteinExistence type="predicted"/>